<reference evidence="3" key="1">
    <citation type="submission" date="2019-11" db="EMBL/GenBank/DDBJ databases">
        <title>Genome sequence of Heliorestis convoluta strain HH, an alkaliphilic and minimalistic phototrophic bacterium from a soda lake in Egypt.</title>
        <authorList>
            <person name="Dewey E.D."/>
            <person name="Stokes L.M."/>
            <person name="Burchell B.M."/>
            <person name="Shaffer K.N."/>
            <person name="Huntington A.M."/>
            <person name="Baker J.M."/>
            <person name="Nadendla S."/>
            <person name="Giglio M.G."/>
            <person name="Touchman J.W."/>
            <person name="Blankenship R.E."/>
            <person name="Madigan M.T."/>
            <person name="Sattley W.M."/>
        </authorList>
    </citation>
    <scope>NUCLEOTIDE SEQUENCE [LARGE SCALE GENOMIC DNA]</scope>
    <source>
        <strain evidence="3">HH</strain>
    </source>
</reference>
<dbReference type="SUPFAM" id="SSF159865">
    <property type="entry name" value="XkdW-like"/>
    <property type="match status" value="1"/>
</dbReference>
<dbReference type="KEGG" id="hcv:FTV88_1559"/>
<evidence type="ECO:0000313" key="2">
    <source>
        <dbReference type="EMBL" id="QGG47659.1"/>
    </source>
</evidence>
<dbReference type="InterPro" id="IPR019094">
    <property type="entry name" value="Phage_SP-beta_YorD"/>
</dbReference>
<gene>
    <name evidence="2" type="ORF">FTV88_1559</name>
</gene>
<keyword evidence="3" id="KW-1185">Reference proteome</keyword>
<dbReference type="RefSeq" id="WP_153724993.1">
    <property type="nucleotide sequence ID" value="NZ_CP045875.1"/>
</dbReference>
<dbReference type="InterPro" id="IPR035950">
    <property type="entry name" value="XkdW-like_sf"/>
</dbReference>
<dbReference type="Gene3D" id="3.30.56.60">
    <property type="entry name" value="XkdW-like"/>
    <property type="match status" value="1"/>
</dbReference>
<feature type="domain" description="Bacteriophage SP-beta YorD" evidence="1">
    <location>
        <begin position="6"/>
        <end position="56"/>
    </location>
</feature>
<dbReference type="Proteomes" id="UP000366051">
    <property type="component" value="Chromosome"/>
</dbReference>
<evidence type="ECO:0000313" key="3">
    <source>
        <dbReference type="Proteomes" id="UP000366051"/>
    </source>
</evidence>
<organism evidence="2 3">
    <name type="scientific">Heliorestis convoluta</name>
    <dbReference type="NCBI Taxonomy" id="356322"/>
    <lineage>
        <taxon>Bacteria</taxon>
        <taxon>Bacillati</taxon>
        <taxon>Bacillota</taxon>
        <taxon>Clostridia</taxon>
        <taxon>Eubacteriales</taxon>
        <taxon>Heliobacteriaceae</taxon>
        <taxon>Heliorestis</taxon>
    </lineage>
</organism>
<evidence type="ECO:0000259" key="1">
    <source>
        <dbReference type="Pfam" id="PF09636"/>
    </source>
</evidence>
<sequence length="116" mass="14151">MRKNIALAILIRYPDLNPLEDFTVRDDGEGQYLDHWNNSYSKPSEAELDEWWSHYLFAYQNNSYREKRFAEYPPIEEQLDAIWKILNLPKNSEAWFMKVRMNEIKEKHENPLRMKK</sequence>
<dbReference type="EMBL" id="CP045875">
    <property type="protein sequence ID" value="QGG47659.1"/>
    <property type="molecule type" value="Genomic_DNA"/>
</dbReference>
<accession>A0A5Q2N1G2</accession>
<proteinExistence type="predicted"/>
<dbReference type="AlphaFoldDB" id="A0A5Q2N1G2"/>
<dbReference type="OrthoDB" id="2918946at2"/>
<dbReference type="Pfam" id="PF09636">
    <property type="entry name" value="XkdW"/>
    <property type="match status" value="1"/>
</dbReference>
<name>A0A5Q2N1G2_9FIRM</name>
<protein>
    <submittedName>
        <fullName evidence="2">Putative xkdW family protein</fullName>
    </submittedName>
</protein>